<dbReference type="EMBL" id="CAKKMG010000004">
    <property type="protein sequence ID" value="CAH0143700.1"/>
    <property type="molecule type" value="Genomic_DNA"/>
</dbReference>
<evidence type="ECO:0000313" key="5">
    <source>
        <dbReference type="EMBL" id="CAH0143700.1"/>
    </source>
</evidence>
<dbReference type="InterPro" id="IPR001650">
    <property type="entry name" value="Helicase_C-like"/>
</dbReference>
<sequence length="759" mass="85542">MKLRKNLQEVINDLKTNKDFKDNIVHWQVIEAKEAKHVPFPDAMNDKIKHALELRGINGLYTHQATAFDTAVSGNSLVAVTPTASGKTLCYNLPVLQKILEDEKTRALYIFPTKALSYDQKSELNEMIHEMDAEINSYTYDGDTPSNIRQKIRQAGHIVITNPDMLHSGILPHHTKWVSLFENLKYVVIDELHIYRGVFGSHTANVIRRLKRICKFYGSDPVFICTSATINNPKELAEELTEKQMVLIDNNGAPSGKKHFVFYNPPIVNKPLNIRRSAVLEVRKLANEFLKNKIQTIVFARSRVRVEILLTYLQEHVSKQLGPKSIRGYRGGYLPTQRREIEQGLRDGSIYGVVSTNALELGVDIGQLQVCIMTGYPGSISSAWQQAGRAGRRHGEALIVMVGSSSALDQYIVQHPEYFFTRNPETARINPDNLLILVDHVKCAAYELPFKKGDTFGKTEIMDVLEFLTEERVLHLNGDKWHWMNDAFPASNISLRSAAQENVVIIDQTNAPVNRVIGEMDTFSAMTLLHDEAIYLHQGIQFQVEELDWDEKKAYVREVNVDYYTDANLAVQLSVLEVDKQRTFASTAAAFGDVAIRAMPTIFKKIKFETHENIGSGPISLPEMELHTSSAMLSMDPDIFKWDENRIEQGMIGASHALNYMIPLHVMCDPNDIHVYPQVKAAHNEKPTIFIYDSYPGGIGLSDKVYENSEVILLETISMIENCACESGCPSCIGTESATKTAKSDAKRLLGQFCKQKHE</sequence>
<dbReference type="SUPFAM" id="SSF52540">
    <property type="entry name" value="P-loop containing nucleoside triphosphate hydrolases"/>
    <property type="match status" value="1"/>
</dbReference>
<dbReference type="InterPro" id="IPR027417">
    <property type="entry name" value="P-loop_NTPase"/>
</dbReference>
<evidence type="ECO:0000259" key="3">
    <source>
        <dbReference type="PROSITE" id="PS51192"/>
    </source>
</evidence>
<dbReference type="GO" id="GO:0003724">
    <property type="term" value="F:RNA helicase activity"/>
    <property type="evidence" value="ECO:0007669"/>
    <property type="project" value="UniProtKB-EC"/>
</dbReference>
<dbReference type="Pfam" id="PF00271">
    <property type="entry name" value="Helicase_C"/>
    <property type="match status" value="1"/>
</dbReference>
<keyword evidence="5" id="KW-0347">Helicase</keyword>
<evidence type="ECO:0000256" key="2">
    <source>
        <dbReference type="ARBA" id="ARBA00022840"/>
    </source>
</evidence>
<dbReference type="GO" id="GO:0003676">
    <property type="term" value="F:nucleic acid binding"/>
    <property type="evidence" value="ECO:0007669"/>
    <property type="project" value="InterPro"/>
</dbReference>
<dbReference type="GO" id="GO:0043138">
    <property type="term" value="F:3'-5' DNA helicase activity"/>
    <property type="evidence" value="ECO:0007669"/>
    <property type="project" value="TreeGrafter"/>
</dbReference>
<dbReference type="SMART" id="SM00490">
    <property type="entry name" value="HELICc"/>
    <property type="match status" value="1"/>
</dbReference>
<dbReference type="InterPro" id="IPR055227">
    <property type="entry name" value="HRQ1_WHD"/>
</dbReference>
<feature type="domain" description="Helicase C-terminal" evidence="4">
    <location>
        <begin position="281"/>
        <end position="435"/>
    </location>
</feature>
<evidence type="ECO:0000313" key="6">
    <source>
        <dbReference type="Proteomes" id="UP000789326"/>
    </source>
</evidence>
<feature type="domain" description="Helicase ATP-binding" evidence="3">
    <location>
        <begin position="68"/>
        <end position="248"/>
    </location>
</feature>
<dbReference type="Gene3D" id="3.40.50.300">
    <property type="entry name" value="P-loop containing nucleotide triphosphate hydrolases"/>
    <property type="match status" value="2"/>
</dbReference>
<dbReference type="Pfam" id="PF09369">
    <property type="entry name" value="MZB"/>
    <property type="match status" value="1"/>
</dbReference>
<accession>A0A9W4KPS2</accession>
<dbReference type="Pfam" id="PF00270">
    <property type="entry name" value="DEAD"/>
    <property type="match status" value="1"/>
</dbReference>
<dbReference type="GO" id="GO:0006289">
    <property type="term" value="P:nucleotide-excision repair"/>
    <property type="evidence" value="ECO:0007669"/>
    <property type="project" value="TreeGrafter"/>
</dbReference>
<dbReference type="PROSITE" id="PS51194">
    <property type="entry name" value="HELICASE_CTER"/>
    <property type="match status" value="1"/>
</dbReference>
<dbReference type="GO" id="GO:0016787">
    <property type="term" value="F:hydrolase activity"/>
    <property type="evidence" value="ECO:0007669"/>
    <property type="project" value="UniProtKB-KW"/>
</dbReference>
<proteinExistence type="predicted"/>
<evidence type="ECO:0000259" key="4">
    <source>
        <dbReference type="PROSITE" id="PS51194"/>
    </source>
</evidence>
<dbReference type="InterPro" id="IPR018973">
    <property type="entry name" value="MZB"/>
</dbReference>
<dbReference type="AlphaFoldDB" id="A0A9W4KPS2"/>
<dbReference type="GO" id="GO:0005524">
    <property type="term" value="F:ATP binding"/>
    <property type="evidence" value="ECO:0007669"/>
    <property type="project" value="UniProtKB-KW"/>
</dbReference>
<comment type="caution">
    <text evidence="5">The sequence shown here is derived from an EMBL/GenBank/DDBJ whole genome shotgun (WGS) entry which is preliminary data.</text>
</comment>
<dbReference type="InterPro" id="IPR011545">
    <property type="entry name" value="DEAD/DEAH_box_helicase_dom"/>
</dbReference>
<dbReference type="GO" id="GO:0036297">
    <property type="term" value="P:interstrand cross-link repair"/>
    <property type="evidence" value="ECO:0007669"/>
    <property type="project" value="TreeGrafter"/>
</dbReference>
<dbReference type="EC" id="3.6.4.13" evidence="5"/>
<dbReference type="CDD" id="cd18797">
    <property type="entry name" value="SF2_C_Hrq"/>
    <property type="match status" value="1"/>
</dbReference>
<organism evidence="5 6">
    <name type="scientific">Peribacillus simplex</name>
    <dbReference type="NCBI Taxonomy" id="1478"/>
    <lineage>
        <taxon>Bacteria</taxon>
        <taxon>Bacillati</taxon>
        <taxon>Bacillota</taxon>
        <taxon>Bacilli</taxon>
        <taxon>Bacillales</taxon>
        <taxon>Bacillaceae</taxon>
        <taxon>Peribacillus</taxon>
    </lineage>
</organism>
<dbReference type="RefSeq" id="WP_230300605.1">
    <property type="nucleotide sequence ID" value="NZ_CAKKMG010000004.1"/>
</dbReference>
<keyword evidence="5" id="KW-0378">Hydrolase</keyword>
<keyword evidence="1" id="KW-0547">Nucleotide-binding</keyword>
<name>A0A9W4KPS2_9BACI</name>
<dbReference type="SMART" id="SM00487">
    <property type="entry name" value="DEXDc"/>
    <property type="match status" value="1"/>
</dbReference>
<protein>
    <submittedName>
        <fullName evidence="5">DEAD-box ATP-dependent RNA helicase CshE</fullName>
        <ecNumber evidence="5">3.6.4.13</ecNumber>
    </submittedName>
</protein>
<keyword evidence="2" id="KW-0067">ATP-binding</keyword>
<dbReference type="Proteomes" id="UP000789326">
    <property type="component" value="Unassembled WGS sequence"/>
</dbReference>
<dbReference type="PROSITE" id="PS51192">
    <property type="entry name" value="HELICASE_ATP_BIND_1"/>
    <property type="match status" value="1"/>
</dbReference>
<dbReference type="CDD" id="cd17923">
    <property type="entry name" value="DEXHc_Hrq1-like"/>
    <property type="match status" value="1"/>
</dbReference>
<dbReference type="PANTHER" id="PTHR47957:SF3">
    <property type="entry name" value="ATP-DEPENDENT HELICASE HRQ1"/>
    <property type="match status" value="1"/>
</dbReference>
<dbReference type="InterPro" id="IPR014001">
    <property type="entry name" value="Helicase_ATP-bd"/>
</dbReference>
<dbReference type="Pfam" id="PF22982">
    <property type="entry name" value="WHD_HRQ1"/>
    <property type="match status" value="1"/>
</dbReference>
<reference evidence="5" key="1">
    <citation type="submission" date="2021-11" db="EMBL/GenBank/DDBJ databases">
        <authorList>
            <person name="Bulgarelli D."/>
        </authorList>
    </citation>
    <scope>NUCLEOTIDE SEQUENCE</scope>
    <source>
        <strain evidence="5">Bi133</strain>
    </source>
</reference>
<dbReference type="PANTHER" id="PTHR47957">
    <property type="entry name" value="ATP-DEPENDENT HELICASE HRQ1"/>
    <property type="match status" value="1"/>
</dbReference>
<gene>
    <name evidence="5" type="primary">cshE_2</name>
    <name evidence="5" type="ORF">SRABI133_00533</name>
</gene>
<evidence type="ECO:0000256" key="1">
    <source>
        <dbReference type="ARBA" id="ARBA00022741"/>
    </source>
</evidence>